<dbReference type="EMBL" id="ADZX01000722">
    <property type="protein sequence ID" value="EFK95610.1"/>
    <property type="molecule type" value="Genomic_DNA"/>
</dbReference>
<name>D9PLG0_9ZZZZ</name>
<evidence type="ECO:0000259" key="1">
    <source>
        <dbReference type="PROSITE" id="PS50994"/>
    </source>
</evidence>
<dbReference type="SUPFAM" id="SSF53098">
    <property type="entry name" value="Ribonuclease H-like"/>
    <property type="match status" value="1"/>
</dbReference>
<comment type="caution">
    <text evidence="2">The sequence shown here is derived from an EMBL/GenBank/DDBJ whole genome shotgun (WGS) entry which is preliminary data.</text>
</comment>
<dbReference type="InterPro" id="IPR001584">
    <property type="entry name" value="Integrase_cat-core"/>
</dbReference>
<dbReference type="PANTHER" id="PTHR46889:SF4">
    <property type="entry name" value="TRANSPOSASE INSO FOR INSERTION SEQUENCE ELEMENT IS911B-RELATED"/>
    <property type="match status" value="1"/>
</dbReference>
<proteinExistence type="predicted"/>
<protein>
    <submittedName>
        <fullName evidence="2">Integrase, catalytic region</fullName>
    </submittedName>
</protein>
<dbReference type="Pfam" id="PF13276">
    <property type="entry name" value="HTH_21"/>
    <property type="match status" value="1"/>
</dbReference>
<dbReference type="InterPro" id="IPR012337">
    <property type="entry name" value="RNaseH-like_sf"/>
</dbReference>
<feature type="domain" description="Integrase catalytic" evidence="1">
    <location>
        <begin position="84"/>
        <end position="174"/>
    </location>
</feature>
<dbReference type="InterPro" id="IPR050900">
    <property type="entry name" value="Transposase_IS3/IS150/IS904"/>
</dbReference>
<dbReference type="PANTHER" id="PTHR46889">
    <property type="entry name" value="TRANSPOSASE INSF FOR INSERTION SEQUENCE IS3B-RELATED"/>
    <property type="match status" value="1"/>
</dbReference>
<dbReference type="InterPro" id="IPR025948">
    <property type="entry name" value="HTH-like_dom"/>
</dbReference>
<dbReference type="AlphaFoldDB" id="D9PLG0"/>
<feature type="non-terminal residue" evidence="2">
    <location>
        <position position="174"/>
    </location>
</feature>
<reference evidence="2" key="1">
    <citation type="submission" date="2010-07" db="EMBL/GenBank/DDBJ databases">
        <authorList>
            <consortium name="CONSOLIDER consortium CSD2007-00005"/>
            <person name="Guazzaroni M.-E."/>
            <person name="Richter M."/>
            <person name="Garcia-Salamanca A."/>
            <person name="Yarza P."/>
            <person name="Ferrer M."/>
        </authorList>
    </citation>
    <scope>NUCLEOTIDE SEQUENCE</scope>
</reference>
<evidence type="ECO:0000313" key="2">
    <source>
        <dbReference type="EMBL" id="EFK95610.1"/>
    </source>
</evidence>
<dbReference type="GO" id="GO:0003676">
    <property type="term" value="F:nucleic acid binding"/>
    <property type="evidence" value="ECO:0007669"/>
    <property type="project" value="InterPro"/>
</dbReference>
<dbReference type="Gene3D" id="3.30.420.10">
    <property type="entry name" value="Ribonuclease H-like superfamily/Ribonuclease H"/>
    <property type="match status" value="1"/>
</dbReference>
<dbReference type="InterPro" id="IPR036397">
    <property type="entry name" value="RNaseH_sf"/>
</dbReference>
<accession>D9PLG0</accession>
<gene>
    <name evidence="2" type="ORF">LDC_2383</name>
</gene>
<reference evidence="2" key="2">
    <citation type="journal article" date="2011" name="Microb. Ecol.">
        <title>Taxonomic and Functional Metagenomic Profiling of the Microbial Community in the Anoxic Sediment of a Sub-saline Shallow Lake (Laguna de Carrizo, Central Spain).</title>
        <authorList>
            <person name="Ferrer M."/>
            <person name="Guazzaroni M.E."/>
            <person name="Richter M."/>
            <person name="Garcia-Salamanca A."/>
            <person name="Yarza P."/>
            <person name="Suarez-Suarez A."/>
            <person name="Solano J."/>
            <person name="Alcaide M."/>
            <person name="van Dillewijn P."/>
            <person name="Molina-Henares M.A."/>
            <person name="Lopez-Cortes N."/>
            <person name="Al-Ramahi Y."/>
            <person name="Guerrero C."/>
            <person name="Acosta A."/>
            <person name="de Eugenio L.I."/>
            <person name="Martinez V."/>
            <person name="Marques S."/>
            <person name="Rojo F."/>
            <person name="Santero E."/>
            <person name="Genilloud O."/>
            <person name="Perez-Perez J."/>
            <person name="Rossello-Mora R."/>
            <person name="Ramos J.L."/>
        </authorList>
    </citation>
    <scope>NUCLEOTIDE SEQUENCE</scope>
</reference>
<organism evidence="2">
    <name type="scientific">sediment metagenome</name>
    <dbReference type="NCBI Taxonomy" id="749907"/>
    <lineage>
        <taxon>unclassified sequences</taxon>
        <taxon>metagenomes</taxon>
        <taxon>ecological metagenomes</taxon>
    </lineage>
</organism>
<dbReference type="GO" id="GO:0015074">
    <property type="term" value="P:DNA integration"/>
    <property type="evidence" value="ECO:0007669"/>
    <property type="project" value="InterPro"/>
</dbReference>
<dbReference type="Pfam" id="PF00665">
    <property type="entry name" value="rve"/>
    <property type="match status" value="1"/>
</dbReference>
<sequence length="174" mass="20223">MPVPVSQRDLNIMALLDQKYTDRPYYGVRRMWKYLQLDKKITVGRDHVRTLLRKMGIMALFPTRNLSKPNPAHRIYPYLLKGLDIVRPNQVWGVDITYVRLAHGFAYLVAIIDWYSRRVLSWKLSNTLESDFCVAALDEALLLHGRPEILNSDQGSQFTSEDFIGRLKAEETVK</sequence>
<dbReference type="PROSITE" id="PS50994">
    <property type="entry name" value="INTEGRASE"/>
    <property type="match status" value="1"/>
</dbReference>